<dbReference type="GO" id="GO:0017168">
    <property type="term" value="F:5-oxoprolinase (ATP-hydrolyzing) activity"/>
    <property type="evidence" value="ECO:0007669"/>
    <property type="project" value="UniProtKB-UniRule"/>
</dbReference>
<dbReference type="NCBIfam" id="NF003816">
    <property type="entry name" value="PRK05406.1-5"/>
    <property type="match status" value="1"/>
</dbReference>
<evidence type="ECO:0000313" key="3">
    <source>
        <dbReference type="Proteomes" id="UP000040453"/>
    </source>
</evidence>
<keyword evidence="1" id="KW-0547">Nucleotide-binding</keyword>
<dbReference type="Pfam" id="PF03746">
    <property type="entry name" value="LamB_YcsF"/>
    <property type="match status" value="1"/>
</dbReference>
<dbReference type="Gene3D" id="3.20.20.370">
    <property type="entry name" value="Glycoside hydrolase/deacetylase"/>
    <property type="match status" value="1"/>
</dbReference>
<dbReference type="CDD" id="cd10787">
    <property type="entry name" value="LamB_YcsF_like"/>
    <property type="match status" value="1"/>
</dbReference>
<dbReference type="PANTHER" id="PTHR30292">
    <property type="entry name" value="UNCHARACTERIZED PROTEIN YBGL-RELATED"/>
    <property type="match status" value="1"/>
</dbReference>
<comment type="function">
    <text evidence="1">Catalyzes the cleavage of 5-oxoproline to form L-glutamate coupled to the hydrolysis of ATP to ADP and inorganic phosphate.</text>
</comment>
<protein>
    <recommendedName>
        <fullName evidence="1">5-oxoprolinase subunit A</fullName>
        <shortName evidence="1">5-OPase subunit A</shortName>
        <ecNumber evidence="1">3.5.2.9</ecNumber>
    </recommendedName>
    <alternativeName>
        <fullName evidence="1">5-oxoprolinase (ATP-hydrolyzing) subunit A</fullName>
    </alternativeName>
</protein>
<dbReference type="EMBL" id="CDGG01000001">
    <property type="protein sequence ID" value="CEI82485.1"/>
    <property type="molecule type" value="Genomic_DNA"/>
</dbReference>
<dbReference type="GO" id="GO:0005975">
    <property type="term" value="P:carbohydrate metabolic process"/>
    <property type="evidence" value="ECO:0007669"/>
    <property type="project" value="InterPro"/>
</dbReference>
<evidence type="ECO:0000256" key="1">
    <source>
        <dbReference type="HAMAP-Rule" id="MF_00691"/>
    </source>
</evidence>
<dbReference type="GO" id="GO:0005524">
    <property type="term" value="F:ATP binding"/>
    <property type="evidence" value="ECO:0007669"/>
    <property type="project" value="UniProtKB-UniRule"/>
</dbReference>
<dbReference type="SUPFAM" id="SSF88713">
    <property type="entry name" value="Glycoside hydrolase/deacetylase"/>
    <property type="match status" value="1"/>
</dbReference>
<dbReference type="AlphaFoldDB" id="A0A0A1MAW1"/>
<comment type="subunit">
    <text evidence="1">Forms a complex composed of PxpA, PxpB and PxpC.</text>
</comment>
<dbReference type="Proteomes" id="UP000040453">
    <property type="component" value="Unassembled WGS sequence"/>
</dbReference>
<dbReference type="HAMAP" id="MF_00691">
    <property type="entry name" value="PxpA"/>
    <property type="match status" value="1"/>
</dbReference>
<dbReference type="STRING" id="545501.BN997_02353"/>
<dbReference type="InterPro" id="IPR005501">
    <property type="entry name" value="LamB/YcsF/PxpA-like"/>
</dbReference>
<dbReference type="OrthoDB" id="9773478at2"/>
<keyword evidence="1" id="KW-0378">Hydrolase</keyword>
<name>A0A0A1MAW1_9BACI</name>
<gene>
    <name evidence="1" type="primary">pxpA</name>
    <name evidence="2" type="ORF">BN997_02353</name>
</gene>
<evidence type="ECO:0000313" key="2">
    <source>
        <dbReference type="EMBL" id="CEI82485.1"/>
    </source>
</evidence>
<dbReference type="PANTHER" id="PTHR30292:SF0">
    <property type="entry name" value="5-OXOPROLINASE SUBUNIT A"/>
    <property type="match status" value="1"/>
</dbReference>
<sequence length="256" mass="27987">MMKQRSIDLNSDLGESFGAYTIGLDNEILEVVTSANIACGFHAGDYNVMGKTVKMAKEKQVGVGAHPGFPDLIGFGRRAIQVDPDEVFHLTAYQIGALKAFCNIHEVPMQHVKPHGALFNMAAKDREIAEAIAKATAQVDEQLILFGSSGSELIRAGKKYGLKTASEVFADRTYQSDGSLTARTEKNAMITEVEKAIEQVRSMVFEGKVTSVDGEEVQVEADTICVHGDGQHALLFAKELRQRLEQEGIRMKRVGE</sequence>
<dbReference type="EC" id="3.5.2.9" evidence="1"/>
<accession>A0A0A1MAW1</accession>
<keyword evidence="1" id="KW-0067">ATP-binding</keyword>
<dbReference type="InterPro" id="IPR011330">
    <property type="entry name" value="Glyco_hydro/deAcase_b/a-brl"/>
</dbReference>
<dbReference type="NCBIfam" id="NF003814">
    <property type="entry name" value="PRK05406.1-3"/>
    <property type="match status" value="1"/>
</dbReference>
<keyword evidence="3" id="KW-1185">Reference proteome</keyword>
<comment type="similarity">
    <text evidence="1">Belongs to the LamB/PxpA family.</text>
</comment>
<comment type="catalytic activity">
    <reaction evidence="1">
        <text>5-oxo-L-proline + ATP + 2 H2O = L-glutamate + ADP + phosphate + H(+)</text>
        <dbReference type="Rhea" id="RHEA:10348"/>
        <dbReference type="ChEBI" id="CHEBI:15377"/>
        <dbReference type="ChEBI" id="CHEBI:15378"/>
        <dbReference type="ChEBI" id="CHEBI:29985"/>
        <dbReference type="ChEBI" id="CHEBI:30616"/>
        <dbReference type="ChEBI" id="CHEBI:43474"/>
        <dbReference type="ChEBI" id="CHEBI:58402"/>
        <dbReference type="ChEBI" id="CHEBI:456216"/>
        <dbReference type="EC" id="3.5.2.9"/>
    </reaction>
</comment>
<proteinExistence type="inferred from homology"/>
<organism evidence="2 3">
    <name type="scientific">Oceanobacillus oncorhynchi</name>
    <dbReference type="NCBI Taxonomy" id="545501"/>
    <lineage>
        <taxon>Bacteria</taxon>
        <taxon>Bacillati</taxon>
        <taxon>Bacillota</taxon>
        <taxon>Bacilli</taxon>
        <taxon>Bacillales</taxon>
        <taxon>Bacillaceae</taxon>
        <taxon>Oceanobacillus</taxon>
    </lineage>
</organism>
<reference evidence="2 3" key="1">
    <citation type="submission" date="2014-11" db="EMBL/GenBank/DDBJ databases">
        <authorList>
            <person name="Urmite Genomes Urmite Genomes"/>
        </authorList>
    </citation>
    <scope>NUCLEOTIDE SEQUENCE [LARGE SCALE GENOMIC DNA]</scope>
    <source>
        <strain evidence="2 3">Oc5</strain>
    </source>
</reference>